<dbReference type="OrthoDB" id="3296966at2"/>
<keyword evidence="1" id="KW-0812">Transmembrane</keyword>
<dbReference type="Pfam" id="PF19545">
    <property type="entry name" value="DUF6069"/>
    <property type="match status" value="1"/>
</dbReference>
<protein>
    <submittedName>
        <fullName evidence="2">PEP-CTERM protein-sorting domain-containing protein</fullName>
    </submittedName>
</protein>
<feature type="transmembrane region" description="Helical" evidence="1">
    <location>
        <begin position="90"/>
        <end position="112"/>
    </location>
</feature>
<evidence type="ECO:0000313" key="2">
    <source>
        <dbReference type="EMBL" id="SDF39185.1"/>
    </source>
</evidence>
<evidence type="ECO:0000256" key="1">
    <source>
        <dbReference type="SAM" id="Phobius"/>
    </source>
</evidence>
<feature type="transmembrane region" description="Helical" evidence="1">
    <location>
        <begin position="58"/>
        <end position="78"/>
    </location>
</feature>
<gene>
    <name evidence="2" type="ORF">SAMN05216553_101407</name>
</gene>
<evidence type="ECO:0000313" key="3">
    <source>
        <dbReference type="Proteomes" id="UP000199623"/>
    </source>
</evidence>
<dbReference type="Proteomes" id="UP000199623">
    <property type="component" value="Unassembled WGS sequence"/>
</dbReference>
<keyword evidence="1" id="KW-0472">Membrane</keyword>
<dbReference type="InterPro" id="IPR045713">
    <property type="entry name" value="DUF6069"/>
</dbReference>
<feature type="transmembrane region" description="Helical" evidence="1">
    <location>
        <begin position="20"/>
        <end position="46"/>
    </location>
</feature>
<dbReference type="RefSeq" id="WP_090044841.1">
    <property type="nucleotide sequence ID" value="NZ_FNCC01000001.1"/>
</dbReference>
<accession>A0A1G7KPT4</accession>
<feature type="transmembrane region" description="Helical" evidence="1">
    <location>
        <begin position="118"/>
        <end position="139"/>
    </location>
</feature>
<dbReference type="AlphaFoldDB" id="A0A1G7KPT4"/>
<name>A0A1G7KPT4_9PSEU</name>
<proteinExistence type="predicted"/>
<sequence length="144" mass="14824">MADTGVPARSSVLAPSAAEIVVGLLGAVVISVVANSLIALIAIRFIPEGTDRVGLAVVEYGPASVIGVVVGAIGWYLIRRHTADPKRVLRVVVPVSVLVSFIPDLGILAGGATFVNSFALMHMHAVVAAATVLVLVRVLPLSKK</sequence>
<keyword evidence="3" id="KW-1185">Reference proteome</keyword>
<dbReference type="EMBL" id="FNCC01000001">
    <property type="protein sequence ID" value="SDF39185.1"/>
    <property type="molecule type" value="Genomic_DNA"/>
</dbReference>
<keyword evidence="1" id="KW-1133">Transmembrane helix</keyword>
<dbReference type="STRING" id="200378.SAMN05216553_101407"/>
<organism evidence="2 3">
    <name type="scientific">Lentzea fradiae</name>
    <dbReference type="NCBI Taxonomy" id="200378"/>
    <lineage>
        <taxon>Bacteria</taxon>
        <taxon>Bacillati</taxon>
        <taxon>Actinomycetota</taxon>
        <taxon>Actinomycetes</taxon>
        <taxon>Pseudonocardiales</taxon>
        <taxon>Pseudonocardiaceae</taxon>
        <taxon>Lentzea</taxon>
    </lineage>
</organism>
<reference evidence="3" key="1">
    <citation type="submission" date="2016-10" db="EMBL/GenBank/DDBJ databases">
        <authorList>
            <person name="Varghese N."/>
            <person name="Submissions S."/>
        </authorList>
    </citation>
    <scope>NUCLEOTIDE SEQUENCE [LARGE SCALE GENOMIC DNA]</scope>
    <source>
        <strain evidence="3">CGMCC 4.3506</strain>
    </source>
</reference>